<dbReference type="EMBL" id="LAZR01004546">
    <property type="protein sequence ID" value="KKN07636.1"/>
    <property type="molecule type" value="Genomic_DNA"/>
</dbReference>
<organism evidence="7">
    <name type="scientific">marine sediment metagenome</name>
    <dbReference type="NCBI Taxonomy" id="412755"/>
    <lineage>
        <taxon>unclassified sequences</taxon>
        <taxon>metagenomes</taxon>
        <taxon>ecological metagenomes</taxon>
    </lineage>
</organism>
<evidence type="ECO:0000256" key="1">
    <source>
        <dbReference type="ARBA" id="ARBA00004141"/>
    </source>
</evidence>
<comment type="caution">
    <text evidence="7">The sequence shown here is derived from an EMBL/GenBank/DDBJ whole genome shotgun (WGS) entry which is preliminary data.</text>
</comment>
<comment type="subcellular location">
    <subcellularLocation>
        <location evidence="1">Membrane</location>
        <topology evidence="1">Multi-pass membrane protein</topology>
    </subcellularLocation>
</comment>
<feature type="transmembrane region" description="Helical" evidence="5">
    <location>
        <begin position="287"/>
        <end position="307"/>
    </location>
</feature>
<dbReference type="InterPro" id="IPR051533">
    <property type="entry name" value="WaaL-like"/>
</dbReference>
<dbReference type="Pfam" id="PF04932">
    <property type="entry name" value="Wzy_C"/>
    <property type="match status" value="1"/>
</dbReference>
<proteinExistence type="predicted"/>
<dbReference type="PANTHER" id="PTHR37422">
    <property type="entry name" value="TEICHURONIC ACID BIOSYNTHESIS PROTEIN TUAE"/>
    <property type="match status" value="1"/>
</dbReference>
<evidence type="ECO:0000256" key="4">
    <source>
        <dbReference type="ARBA" id="ARBA00023136"/>
    </source>
</evidence>
<dbReference type="SUPFAM" id="SSF48452">
    <property type="entry name" value="TPR-like"/>
    <property type="match status" value="1"/>
</dbReference>
<gene>
    <name evidence="7" type="ORF">LCGC14_1064870</name>
</gene>
<dbReference type="PROSITE" id="PS50005">
    <property type="entry name" value="TPR"/>
    <property type="match status" value="1"/>
</dbReference>
<feature type="transmembrane region" description="Helical" evidence="5">
    <location>
        <begin position="21"/>
        <end position="41"/>
    </location>
</feature>
<feature type="transmembrane region" description="Helical" evidence="5">
    <location>
        <begin position="236"/>
        <end position="253"/>
    </location>
</feature>
<sequence length="432" mass="49528">MMFIYFCLATMIFKEVPIKTMAFIGACLAAYGVGDTVAWMIDPEGGTTAMEVTGLMSNRNLWCAAQLLFLPFCIFAYKEFKYVSVTGTMCILFNLFVLFARSSFLALIVSVGVISLFCKRLRWAVILGVVALVFICSVKMTAIKETDSLRQRFELWPQTVKMIAEHPLGVGAGNWRIDIQRYANNIDIDEAFTRIFYQRPHNDFLWVISEIGWLGGSFYLSLFVMAMYYAVKSKNYPVIMGLVAYMTLAFFTFPRERAFHSMMLVLYLAFSVIHYKGKLVKINLRPVIVLISFVLLFGVVVFSCRLIQDRRMKIIRRTNDTNIIVDVTDKYIPFCTLDLTSMPVAWYRGFAYRRKGNFREAKKNFVEAEKANPYHTGVLNDVAMCYSTEGDLPNAIETLSRLQKIRQSSEVARHLKSLNDKKISNTKTEKTR</sequence>
<evidence type="ECO:0000256" key="2">
    <source>
        <dbReference type="ARBA" id="ARBA00022692"/>
    </source>
</evidence>
<dbReference type="AlphaFoldDB" id="A0A0F9Q2X5"/>
<dbReference type="Gene3D" id="1.25.40.10">
    <property type="entry name" value="Tetratricopeptide repeat domain"/>
    <property type="match status" value="1"/>
</dbReference>
<feature type="transmembrane region" description="Helical" evidence="5">
    <location>
        <begin position="61"/>
        <end position="77"/>
    </location>
</feature>
<dbReference type="InterPro" id="IPR019734">
    <property type="entry name" value="TPR_rpt"/>
</dbReference>
<evidence type="ECO:0000256" key="3">
    <source>
        <dbReference type="ARBA" id="ARBA00022989"/>
    </source>
</evidence>
<evidence type="ECO:0000256" key="5">
    <source>
        <dbReference type="SAM" id="Phobius"/>
    </source>
</evidence>
<accession>A0A0F9Q2X5</accession>
<dbReference type="InterPro" id="IPR007016">
    <property type="entry name" value="O-antigen_ligase-rel_domated"/>
</dbReference>
<evidence type="ECO:0000313" key="7">
    <source>
        <dbReference type="EMBL" id="KKN07636.1"/>
    </source>
</evidence>
<reference evidence="7" key="1">
    <citation type="journal article" date="2015" name="Nature">
        <title>Complex archaea that bridge the gap between prokaryotes and eukaryotes.</title>
        <authorList>
            <person name="Spang A."/>
            <person name="Saw J.H."/>
            <person name="Jorgensen S.L."/>
            <person name="Zaremba-Niedzwiedzka K."/>
            <person name="Martijn J."/>
            <person name="Lind A.E."/>
            <person name="van Eijk R."/>
            <person name="Schleper C."/>
            <person name="Guy L."/>
            <person name="Ettema T.J."/>
        </authorList>
    </citation>
    <scope>NUCLEOTIDE SEQUENCE</scope>
</reference>
<dbReference type="PANTHER" id="PTHR37422:SF13">
    <property type="entry name" value="LIPOPOLYSACCHARIDE BIOSYNTHESIS PROTEIN PA4999-RELATED"/>
    <property type="match status" value="1"/>
</dbReference>
<keyword evidence="4 5" id="KW-0472">Membrane</keyword>
<feature type="transmembrane region" description="Helical" evidence="5">
    <location>
        <begin position="204"/>
        <end position="230"/>
    </location>
</feature>
<evidence type="ECO:0000259" key="6">
    <source>
        <dbReference type="Pfam" id="PF04932"/>
    </source>
</evidence>
<keyword evidence="2 5" id="KW-0812">Transmembrane</keyword>
<keyword evidence="3 5" id="KW-1133">Transmembrane helix</keyword>
<feature type="transmembrane region" description="Helical" evidence="5">
    <location>
        <begin position="123"/>
        <end position="142"/>
    </location>
</feature>
<protein>
    <recommendedName>
        <fullName evidence="6">O-antigen ligase-related domain-containing protein</fullName>
    </recommendedName>
</protein>
<feature type="transmembrane region" description="Helical" evidence="5">
    <location>
        <begin position="258"/>
        <end position="275"/>
    </location>
</feature>
<name>A0A0F9Q2X5_9ZZZZ</name>
<dbReference type="GO" id="GO:0016020">
    <property type="term" value="C:membrane"/>
    <property type="evidence" value="ECO:0007669"/>
    <property type="project" value="UniProtKB-SubCell"/>
</dbReference>
<feature type="domain" description="O-antigen ligase-related" evidence="6">
    <location>
        <begin position="89"/>
        <end position="220"/>
    </location>
</feature>
<dbReference type="InterPro" id="IPR011990">
    <property type="entry name" value="TPR-like_helical_dom_sf"/>
</dbReference>
<feature type="transmembrane region" description="Helical" evidence="5">
    <location>
        <begin position="89"/>
        <end position="117"/>
    </location>
</feature>